<dbReference type="InterPro" id="IPR022742">
    <property type="entry name" value="Hydrolase_4"/>
</dbReference>
<dbReference type="EMBL" id="CP089984">
    <property type="protein sequence ID" value="WXB19286.1"/>
    <property type="molecule type" value="Genomic_DNA"/>
</dbReference>
<dbReference type="GO" id="GO:0016787">
    <property type="term" value="F:hydrolase activity"/>
    <property type="evidence" value="ECO:0007669"/>
    <property type="project" value="UniProtKB-KW"/>
</dbReference>
<evidence type="ECO:0000259" key="1">
    <source>
        <dbReference type="Pfam" id="PF12146"/>
    </source>
</evidence>
<keyword evidence="2" id="KW-0378">Hydrolase</keyword>
<dbReference type="PANTHER" id="PTHR46438">
    <property type="entry name" value="ALPHA/BETA-HYDROLASES SUPERFAMILY PROTEIN"/>
    <property type="match status" value="1"/>
</dbReference>
<accession>A0ABZ2M9V0</accession>
<feature type="domain" description="Serine aminopeptidase S33" evidence="1">
    <location>
        <begin position="60"/>
        <end position="297"/>
    </location>
</feature>
<evidence type="ECO:0000313" key="3">
    <source>
        <dbReference type="Proteomes" id="UP001370348"/>
    </source>
</evidence>
<organism evidence="2 3">
    <name type="scientific">Pendulispora albinea</name>
    <dbReference type="NCBI Taxonomy" id="2741071"/>
    <lineage>
        <taxon>Bacteria</taxon>
        <taxon>Pseudomonadati</taxon>
        <taxon>Myxococcota</taxon>
        <taxon>Myxococcia</taxon>
        <taxon>Myxococcales</taxon>
        <taxon>Sorangiineae</taxon>
        <taxon>Pendulisporaceae</taxon>
        <taxon>Pendulispora</taxon>
    </lineage>
</organism>
<protein>
    <submittedName>
        <fullName evidence="2">Alpha/beta hydrolase</fullName>
    </submittedName>
</protein>
<dbReference type="RefSeq" id="WP_394828911.1">
    <property type="nucleotide sequence ID" value="NZ_CP089984.1"/>
</dbReference>
<dbReference type="SUPFAM" id="SSF53474">
    <property type="entry name" value="alpha/beta-Hydrolases"/>
    <property type="match status" value="1"/>
</dbReference>
<name>A0ABZ2M9V0_9BACT</name>
<dbReference type="Gene3D" id="3.40.50.1820">
    <property type="entry name" value="alpha/beta hydrolase"/>
    <property type="match status" value="1"/>
</dbReference>
<proteinExistence type="predicted"/>
<dbReference type="InterPro" id="IPR029058">
    <property type="entry name" value="AB_hydrolase_fold"/>
</dbReference>
<dbReference type="Pfam" id="PF12146">
    <property type="entry name" value="Hydrolase_4"/>
    <property type="match status" value="1"/>
</dbReference>
<dbReference type="Proteomes" id="UP001370348">
    <property type="component" value="Chromosome"/>
</dbReference>
<keyword evidence="3" id="KW-1185">Reference proteome</keyword>
<evidence type="ECO:0000313" key="2">
    <source>
        <dbReference type="EMBL" id="WXB19286.1"/>
    </source>
</evidence>
<gene>
    <name evidence="2" type="ORF">LZC94_18895</name>
</gene>
<sequence>MRDTQARAELPTYDDSAATSDYRARVASAFGIGFHRAPVEAWHPWRGHHVHVDDWSPEGPARGTVILVHGAGGHGRLLAPFALPALDAGFAVRAPDLPGYGLTRVPHGTRLDYATWVDLIADLAREASSLGPVVLAGLSVGGVTALWAAQKAPTVAGVLATTLIDLRDRDTFVRAARAPWLGHLALAAFRFAPHLAGALALPMTWFTPIETLTTDPTLSRALCNDPLIGRRRVPVHFFRSLHTYAPPRHDFALPCPLLLIHPGADTWTPVAMSMPIYERIPTSKELIVLSNGAHAPLESPAYSELSSAMAQFLERAARSR</sequence>
<reference evidence="2 3" key="1">
    <citation type="submission" date="2021-12" db="EMBL/GenBank/DDBJ databases">
        <title>Discovery of the Pendulisporaceae a myxobacterial family with distinct sporulation behavior and unique specialized metabolism.</title>
        <authorList>
            <person name="Garcia R."/>
            <person name="Popoff A."/>
            <person name="Bader C.D."/>
            <person name="Loehr J."/>
            <person name="Walesch S."/>
            <person name="Walt C."/>
            <person name="Boldt J."/>
            <person name="Bunk B."/>
            <person name="Haeckl F.J.F.P.J."/>
            <person name="Gunesch A.P."/>
            <person name="Birkelbach J."/>
            <person name="Nuebel U."/>
            <person name="Pietschmann T."/>
            <person name="Bach T."/>
            <person name="Mueller R."/>
        </authorList>
    </citation>
    <scope>NUCLEOTIDE SEQUENCE [LARGE SCALE GENOMIC DNA]</scope>
    <source>
        <strain evidence="2 3">MSr11954</strain>
    </source>
</reference>